<feature type="domain" description="BioF2-like acetyltransferase" evidence="1">
    <location>
        <begin position="196"/>
        <end position="331"/>
    </location>
</feature>
<reference evidence="2" key="1">
    <citation type="submission" date="2021-01" db="EMBL/GenBank/DDBJ databases">
        <title>Novel species in genus Nocardioides.</title>
        <authorList>
            <person name="Zhang G."/>
        </authorList>
    </citation>
    <scope>NUCLEOTIDE SEQUENCE</scope>
    <source>
        <strain evidence="2">Zg-536</strain>
    </source>
</reference>
<dbReference type="InterPro" id="IPR038740">
    <property type="entry name" value="BioF2-like_GNAT_dom"/>
</dbReference>
<organism evidence="2 3">
    <name type="scientific">Nocardioides faecalis</name>
    <dbReference type="NCBI Taxonomy" id="2803858"/>
    <lineage>
        <taxon>Bacteria</taxon>
        <taxon>Bacillati</taxon>
        <taxon>Actinomycetota</taxon>
        <taxon>Actinomycetes</taxon>
        <taxon>Propionibacteriales</taxon>
        <taxon>Nocardioidaceae</taxon>
        <taxon>Nocardioides</taxon>
    </lineage>
</organism>
<protein>
    <submittedName>
        <fullName evidence="2">GNAT family N-acetyltransferase</fullName>
    </submittedName>
</protein>
<dbReference type="InterPro" id="IPR016181">
    <property type="entry name" value="Acyl_CoA_acyltransferase"/>
</dbReference>
<gene>
    <name evidence="2" type="ORF">JK386_06310</name>
</gene>
<dbReference type="AlphaFoldDB" id="A0A938Y5C8"/>
<dbReference type="Pfam" id="PF13480">
    <property type="entry name" value="Acetyltransf_6"/>
    <property type="match status" value="1"/>
</dbReference>
<dbReference type="RefSeq" id="WP_205290831.1">
    <property type="nucleotide sequence ID" value="NZ_CP074406.1"/>
</dbReference>
<keyword evidence="3" id="KW-1185">Reference proteome</keyword>
<name>A0A938Y5C8_9ACTN</name>
<proteinExistence type="predicted"/>
<dbReference type="EMBL" id="JAERTX010000005">
    <property type="protein sequence ID" value="MBM9459509.1"/>
    <property type="molecule type" value="Genomic_DNA"/>
</dbReference>
<dbReference type="Gene3D" id="3.40.630.30">
    <property type="match status" value="1"/>
</dbReference>
<evidence type="ECO:0000313" key="2">
    <source>
        <dbReference type="EMBL" id="MBM9459509.1"/>
    </source>
</evidence>
<comment type="caution">
    <text evidence="2">The sequence shown here is derived from an EMBL/GenBank/DDBJ whole genome shotgun (WGS) entry which is preliminary data.</text>
</comment>
<evidence type="ECO:0000259" key="1">
    <source>
        <dbReference type="Pfam" id="PF13480"/>
    </source>
</evidence>
<accession>A0A938Y5C8</accession>
<dbReference type="Proteomes" id="UP000663791">
    <property type="component" value="Unassembled WGS sequence"/>
</dbReference>
<sequence length="381" mass="42294">MSDVSTALTTVVASTTLRATSTARPPAPVPTAPAAPGSLRVVRTKQLGRHTSAWDEMVATTPLSSPFLRSWWLRGVTATDPCYLLVFEDAVLIGGVALDRRWRLGVDRYTMLGAGRLCPDHLDLVAAPHRTGAVALALQTWFSRPGSRILDLDGLRAESALATAVPHAQVRRSATTVWEPLGSAEAYYADRSKNLVRKVRRSRRRLENDGVRFRWIERNELERTLDDFVALHLPRPDRRPLLRRMPELRRTLAAGFDRGEVAVLVAERHGRSCGVLIAFTTGGRLCTYQIARSLDHDLRDVGTLLYAVAVEDACAAGLTEIDLLRGDEDYKWTLASRSRDLHRLRASYGVLGRLALAGTELAERVRPVLGRLRRSTKEALR</sequence>
<evidence type="ECO:0000313" key="3">
    <source>
        <dbReference type="Proteomes" id="UP000663791"/>
    </source>
</evidence>
<dbReference type="SUPFAM" id="SSF55729">
    <property type="entry name" value="Acyl-CoA N-acyltransferases (Nat)"/>
    <property type="match status" value="1"/>
</dbReference>